<dbReference type="Proteomes" id="UP001596180">
    <property type="component" value="Unassembled WGS sequence"/>
</dbReference>
<protein>
    <submittedName>
        <fullName evidence="2">Uncharacterized protein</fullName>
    </submittedName>
</protein>
<feature type="region of interest" description="Disordered" evidence="1">
    <location>
        <begin position="98"/>
        <end position="133"/>
    </location>
</feature>
<accession>A0ABW1E425</accession>
<evidence type="ECO:0000256" key="1">
    <source>
        <dbReference type="SAM" id="MobiDB-lite"/>
    </source>
</evidence>
<dbReference type="EMBL" id="JBHSOA010000061">
    <property type="protein sequence ID" value="MFC5855036.1"/>
    <property type="molecule type" value="Genomic_DNA"/>
</dbReference>
<evidence type="ECO:0000313" key="2">
    <source>
        <dbReference type="EMBL" id="MFC5855036.1"/>
    </source>
</evidence>
<gene>
    <name evidence="2" type="ORF">ACFPZI_25600</name>
</gene>
<reference evidence="3" key="1">
    <citation type="journal article" date="2019" name="Int. J. Syst. Evol. Microbiol.">
        <title>The Global Catalogue of Microorganisms (GCM) 10K type strain sequencing project: providing services to taxonomists for standard genome sequencing and annotation.</title>
        <authorList>
            <consortium name="The Broad Institute Genomics Platform"/>
            <consortium name="The Broad Institute Genome Sequencing Center for Infectious Disease"/>
            <person name="Wu L."/>
            <person name="Ma J."/>
        </authorList>
    </citation>
    <scope>NUCLEOTIDE SEQUENCE [LARGE SCALE GENOMIC DNA]</scope>
    <source>
        <strain evidence="3">JCM 10411</strain>
    </source>
</reference>
<organism evidence="2 3">
    <name type="scientific">Streptomyces chlorus</name>
    <dbReference type="NCBI Taxonomy" id="887452"/>
    <lineage>
        <taxon>Bacteria</taxon>
        <taxon>Bacillati</taxon>
        <taxon>Actinomycetota</taxon>
        <taxon>Actinomycetes</taxon>
        <taxon>Kitasatosporales</taxon>
        <taxon>Streptomycetaceae</taxon>
        <taxon>Streptomyces</taxon>
    </lineage>
</organism>
<evidence type="ECO:0000313" key="3">
    <source>
        <dbReference type="Proteomes" id="UP001596180"/>
    </source>
</evidence>
<keyword evidence="3" id="KW-1185">Reference proteome</keyword>
<proteinExistence type="predicted"/>
<comment type="caution">
    <text evidence="2">The sequence shown here is derived from an EMBL/GenBank/DDBJ whole genome shotgun (WGS) entry which is preliminary data.</text>
</comment>
<sequence length="246" mass="27640">MGGPGRVTSAKTEPRTVSPEPKRVKVLEAKPVEKKDPHLRKIRRLLGELSQTHENRSTQDLVRLLDEIGKHCDQFAQPLPVADAKQLRRWRRRVEDRVSAERSAQAVAASRNTSSGAGRTVEPPQDDRLPAERIDKSAVTVRGILEELARADGTPLNWGDLRLRAGGQFPSLHPDDQVALLVAVDRDTPADEPLLSTLVDSSVAAPHRLYRQVRVGLGREPVPDTELETHRAMEALRLRQLWRYRR</sequence>
<feature type="region of interest" description="Disordered" evidence="1">
    <location>
        <begin position="1"/>
        <end position="23"/>
    </location>
</feature>
<name>A0ABW1E425_9ACTN</name>
<dbReference type="RefSeq" id="WP_381367334.1">
    <property type="nucleotide sequence ID" value="NZ_JBHSOA010000061.1"/>
</dbReference>